<feature type="non-terminal residue" evidence="1">
    <location>
        <position position="1"/>
    </location>
</feature>
<accession>A0AAN6SVZ7</accession>
<dbReference type="AlphaFoldDB" id="A0AAN6SVZ7"/>
<gene>
    <name evidence="1" type="ORF">N658DRAFT_534396</name>
</gene>
<evidence type="ECO:0000313" key="1">
    <source>
        <dbReference type="EMBL" id="KAK4095890.1"/>
    </source>
</evidence>
<name>A0AAN6SVZ7_9PEZI</name>
<keyword evidence="2" id="KW-1185">Reference proteome</keyword>
<reference evidence="1" key="1">
    <citation type="journal article" date="2023" name="Mol. Phylogenet. Evol.">
        <title>Genome-scale phylogeny and comparative genomics of the fungal order Sordariales.</title>
        <authorList>
            <person name="Hensen N."/>
            <person name="Bonometti L."/>
            <person name="Westerberg I."/>
            <person name="Brannstrom I.O."/>
            <person name="Guillou S."/>
            <person name="Cros-Aarteil S."/>
            <person name="Calhoun S."/>
            <person name="Haridas S."/>
            <person name="Kuo A."/>
            <person name="Mondo S."/>
            <person name="Pangilinan J."/>
            <person name="Riley R."/>
            <person name="LaButti K."/>
            <person name="Andreopoulos B."/>
            <person name="Lipzen A."/>
            <person name="Chen C."/>
            <person name="Yan M."/>
            <person name="Daum C."/>
            <person name="Ng V."/>
            <person name="Clum A."/>
            <person name="Steindorff A."/>
            <person name="Ohm R.A."/>
            <person name="Martin F."/>
            <person name="Silar P."/>
            <person name="Natvig D.O."/>
            <person name="Lalanne C."/>
            <person name="Gautier V."/>
            <person name="Ament-Velasquez S.L."/>
            <person name="Kruys A."/>
            <person name="Hutchinson M.I."/>
            <person name="Powell A.J."/>
            <person name="Barry K."/>
            <person name="Miller A.N."/>
            <person name="Grigoriev I.V."/>
            <person name="Debuchy R."/>
            <person name="Gladieux P."/>
            <person name="Hiltunen Thoren M."/>
            <person name="Johannesson H."/>
        </authorList>
    </citation>
    <scope>NUCLEOTIDE SEQUENCE</scope>
    <source>
        <strain evidence="1">CBS 757.83</strain>
    </source>
</reference>
<dbReference type="EMBL" id="MU863765">
    <property type="protein sequence ID" value="KAK4095890.1"/>
    <property type="molecule type" value="Genomic_DNA"/>
</dbReference>
<evidence type="ECO:0000313" key="2">
    <source>
        <dbReference type="Proteomes" id="UP001305647"/>
    </source>
</evidence>
<proteinExistence type="predicted"/>
<protein>
    <submittedName>
        <fullName evidence="1">Uncharacterized protein</fullName>
    </submittedName>
</protein>
<sequence>YANRYKCPQVFVFDSVHLVIVQFRAASRDLIRNENCIVDCCVIPREPVYFEQCTIQYALYRLAWRGWMRLSATLLDRNDTRQSLDVALNGIPRTYEWFSGRPVWEVTRGQF</sequence>
<dbReference type="Proteomes" id="UP001305647">
    <property type="component" value="Unassembled WGS sequence"/>
</dbReference>
<comment type="caution">
    <text evidence="1">The sequence shown here is derived from an EMBL/GenBank/DDBJ whole genome shotgun (WGS) entry which is preliminary data.</text>
</comment>
<reference evidence="1" key="2">
    <citation type="submission" date="2023-05" db="EMBL/GenBank/DDBJ databases">
        <authorList>
            <consortium name="Lawrence Berkeley National Laboratory"/>
            <person name="Steindorff A."/>
            <person name="Hensen N."/>
            <person name="Bonometti L."/>
            <person name="Westerberg I."/>
            <person name="Brannstrom I.O."/>
            <person name="Guillou S."/>
            <person name="Cros-Aarteil S."/>
            <person name="Calhoun S."/>
            <person name="Haridas S."/>
            <person name="Kuo A."/>
            <person name="Mondo S."/>
            <person name="Pangilinan J."/>
            <person name="Riley R."/>
            <person name="Labutti K."/>
            <person name="Andreopoulos B."/>
            <person name="Lipzen A."/>
            <person name="Chen C."/>
            <person name="Yanf M."/>
            <person name="Daum C."/>
            <person name="Ng V."/>
            <person name="Clum A."/>
            <person name="Ohm R."/>
            <person name="Martin F."/>
            <person name="Silar P."/>
            <person name="Natvig D."/>
            <person name="Lalanne C."/>
            <person name="Gautier V."/>
            <person name="Ament-Velasquez S.L."/>
            <person name="Kruys A."/>
            <person name="Hutchinson M.I."/>
            <person name="Powell A.J."/>
            <person name="Barry K."/>
            <person name="Miller A.N."/>
            <person name="Grigoriev I.V."/>
            <person name="Debuchy R."/>
            <person name="Gladieux P."/>
            <person name="Thoren M.H."/>
            <person name="Johannesson H."/>
        </authorList>
    </citation>
    <scope>NUCLEOTIDE SEQUENCE</scope>
    <source>
        <strain evidence="1">CBS 757.83</strain>
    </source>
</reference>
<organism evidence="1 2">
    <name type="scientific">Parathielavia hyrcaniae</name>
    <dbReference type="NCBI Taxonomy" id="113614"/>
    <lineage>
        <taxon>Eukaryota</taxon>
        <taxon>Fungi</taxon>
        <taxon>Dikarya</taxon>
        <taxon>Ascomycota</taxon>
        <taxon>Pezizomycotina</taxon>
        <taxon>Sordariomycetes</taxon>
        <taxon>Sordariomycetidae</taxon>
        <taxon>Sordariales</taxon>
        <taxon>Chaetomiaceae</taxon>
        <taxon>Parathielavia</taxon>
    </lineage>
</organism>